<evidence type="ECO:0000313" key="1">
    <source>
        <dbReference type="EMBL" id="PAY23231.1"/>
    </source>
</evidence>
<proteinExistence type="predicted"/>
<accession>A0A2A2WPY6</accession>
<dbReference type="OrthoDB" id="2356263at2"/>
<reference evidence="2" key="1">
    <citation type="submission" date="2017-09" db="EMBL/GenBank/DDBJ databases">
        <authorList>
            <person name="Zhang Y."/>
            <person name="Huang X."/>
            <person name="Liu J."/>
            <person name="Lu L."/>
            <person name="Peng K."/>
        </authorList>
    </citation>
    <scope>NUCLEOTIDE SEQUENCE [LARGE SCALE GENOMIC DNA]</scope>
    <source>
        <strain evidence="2">S-XJ-1</strain>
    </source>
</reference>
<protein>
    <recommendedName>
        <fullName evidence="3">TetR family transcriptional regulator</fullName>
    </recommendedName>
</protein>
<dbReference type="RefSeq" id="WP_095718191.1">
    <property type="nucleotide sequence ID" value="NZ_NTGA01000016.1"/>
</dbReference>
<dbReference type="Proteomes" id="UP000218810">
    <property type="component" value="Unassembled WGS sequence"/>
</dbReference>
<name>A0A2A2WPY6_9ACTN</name>
<organism evidence="1 2">
    <name type="scientific">Dietzia natronolimnaea</name>
    <dbReference type="NCBI Taxonomy" id="161920"/>
    <lineage>
        <taxon>Bacteria</taxon>
        <taxon>Bacillati</taxon>
        <taxon>Actinomycetota</taxon>
        <taxon>Actinomycetes</taxon>
        <taxon>Mycobacteriales</taxon>
        <taxon>Dietziaceae</taxon>
        <taxon>Dietzia</taxon>
    </lineage>
</organism>
<comment type="caution">
    <text evidence="1">The sequence shown here is derived from an EMBL/GenBank/DDBJ whole genome shotgun (WGS) entry which is preliminary data.</text>
</comment>
<dbReference type="Gene3D" id="1.10.357.10">
    <property type="entry name" value="Tetracycline Repressor, domain 2"/>
    <property type="match status" value="1"/>
</dbReference>
<evidence type="ECO:0000313" key="2">
    <source>
        <dbReference type="Proteomes" id="UP000218810"/>
    </source>
</evidence>
<dbReference type="AlphaFoldDB" id="A0A2A2WPY6"/>
<dbReference type="SUPFAM" id="SSF46689">
    <property type="entry name" value="Homeodomain-like"/>
    <property type="match status" value="1"/>
</dbReference>
<gene>
    <name evidence="1" type="ORF">CEY15_09265</name>
</gene>
<dbReference type="InterPro" id="IPR009057">
    <property type="entry name" value="Homeodomain-like_sf"/>
</dbReference>
<evidence type="ECO:0008006" key="3">
    <source>
        <dbReference type="Google" id="ProtNLM"/>
    </source>
</evidence>
<dbReference type="EMBL" id="NTGA01000016">
    <property type="protein sequence ID" value="PAY23231.1"/>
    <property type="molecule type" value="Genomic_DNA"/>
</dbReference>
<keyword evidence="2" id="KW-1185">Reference proteome</keyword>
<sequence length="223" mass="24113">MPRSTSLSPRPRSSATREALYQAGLRRFASDGWRTARIRDIVGDAGQGNDSAINYHFGGRMGLLEDVLLRGVLRMEDERRADLQRWAQSAQSAPSSAQSAPDLAEIVRAVVSPLADLLDDDEGRCTLRVIAQVGALAEVDRTLTDRPVAGTALQDQLEMLVSAATARCGRDLAGHRVRQLIVMLTAELAARACDPPDAAPPHREYVADLVDWLAGGLARPAPR</sequence>